<evidence type="ECO:0000256" key="4">
    <source>
        <dbReference type="SAM" id="SignalP"/>
    </source>
</evidence>
<name>A0ABP9SUB8_9ACTN</name>
<sequence length="325" mass="32857">MSVKVRLTAGLAGLATLAMCLVACGSGGSKAAGSGAAGSMTTITIGTSGATGAYGPVYVGVQYKVFQKYGLNVTVQTLTPNSVTAAVLSGNIDMAFDGPNLVSGILSNPSAKIFATTGPTVFFLYGKKGTSSIDDLRGKTVAVTTPGGSLDTAVRGAITRAGMRPGVDVKIAYLQNNSASLAAVIAGSVAAAGVSPPTSVQAQQAGLVNLANITSLAPSGLTAINTKFAATHRAAVTKFITAFQAATKLAISSRVDSDAVLKTYVKITDQAQLDGTWEGYKAAWTVAPYPPDQMTVVLKQLASANPPARGAAAAKPSDVIDNQYF</sequence>
<feature type="signal peptide" evidence="4">
    <location>
        <begin position="1"/>
        <end position="31"/>
    </location>
</feature>
<dbReference type="RefSeq" id="WP_345639000.1">
    <property type="nucleotide sequence ID" value="NZ_BAABJQ010000049.1"/>
</dbReference>
<dbReference type="Proteomes" id="UP001501570">
    <property type="component" value="Unassembled WGS sequence"/>
</dbReference>
<evidence type="ECO:0000256" key="3">
    <source>
        <dbReference type="ARBA" id="ARBA00022729"/>
    </source>
</evidence>
<comment type="caution">
    <text evidence="6">The sequence shown here is derived from an EMBL/GenBank/DDBJ whole genome shotgun (WGS) entry which is preliminary data.</text>
</comment>
<dbReference type="PANTHER" id="PTHR30024:SF47">
    <property type="entry name" value="TAURINE-BINDING PERIPLASMIC PROTEIN"/>
    <property type="match status" value="1"/>
</dbReference>
<feature type="domain" description="SsuA/THI5-like" evidence="5">
    <location>
        <begin position="56"/>
        <end position="251"/>
    </location>
</feature>
<dbReference type="PANTHER" id="PTHR30024">
    <property type="entry name" value="ALIPHATIC SULFONATES-BINDING PROTEIN-RELATED"/>
    <property type="match status" value="1"/>
</dbReference>
<dbReference type="Gene3D" id="3.40.190.10">
    <property type="entry name" value="Periplasmic binding protein-like II"/>
    <property type="match status" value="2"/>
</dbReference>
<organism evidence="6 7">
    <name type="scientific">Rugosimonospora acidiphila</name>
    <dbReference type="NCBI Taxonomy" id="556531"/>
    <lineage>
        <taxon>Bacteria</taxon>
        <taxon>Bacillati</taxon>
        <taxon>Actinomycetota</taxon>
        <taxon>Actinomycetes</taxon>
        <taxon>Micromonosporales</taxon>
        <taxon>Micromonosporaceae</taxon>
        <taxon>Rugosimonospora</taxon>
    </lineage>
</organism>
<proteinExistence type="inferred from homology"/>
<gene>
    <name evidence="6" type="ORF">GCM10023322_81140</name>
</gene>
<dbReference type="Pfam" id="PF09084">
    <property type="entry name" value="NMT1"/>
    <property type="match status" value="1"/>
</dbReference>
<reference evidence="7" key="1">
    <citation type="journal article" date="2019" name="Int. J. Syst. Evol. Microbiol.">
        <title>The Global Catalogue of Microorganisms (GCM) 10K type strain sequencing project: providing services to taxonomists for standard genome sequencing and annotation.</title>
        <authorList>
            <consortium name="The Broad Institute Genomics Platform"/>
            <consortium name="The Broad Institute Genome Sequencing Center for Infectious Disease"/>
            <person name="Wu L."/>
            <person name="Ma J."/>
        </authorList>
    </citation>
    <scope>NUCLEOTIDE SEQUENCE [LARGE SCALE GENOMIC DNA]</scope>
    <source>
        <strain evidence="7">JCM 18304</strain>
    </source>
</reference>
<accession>A0ABP9SUB8</accession>
<dbReference type="InterPro" id="IPR015168">
    <property type="entry name" value="SsuA/THI5"/>
</dbReference>
<evidence type="ECO:0000313" key="7">
    <source>
        <dbReference type="Proteomes" id="UP001501570"/>
    </source>
</evidence>
<feature type="chain" id="PRO_5046100370" description="SsuA/THI5-like domain-containing protein" evidence="4">
    <location>
        <begin position="32"/>
        <end position="325"/>
    </location>
</feature>
<evidence type="ECO:0000259" key="5">
    <source>
        <dbReference type="Pfam" id="PF09084"/>
    </source>
</evidence>
<protein>
    <recommendedName>
        <fullName evidence="5">SsuA/THI5-like domain-containing protein</fullName>
    </recommendedName>
</protein>
<evidence type="ECO:0000313" key="6">
    <source>
        <dbReference type="EMBL" id="GAA5201339.1"/>
    </source>
</evidence>
<dbReference type="EMBL" id="BAABJQ010000049">
    <property type="protein sequence ID" value="GAA5201339.1"/>
    <property type="molecule type" value="Genomic_DNA"/>
</dbReference>
<evidence type="ECO:0000256" key="1">
    <source>
        <dbReference type="ARBA" id="ARBA00004418"/>
    </source>
</evidence>
<dbReference type="SUPFAM" id="SSF53850">
    <property type="entry name" value="Periplasmic binding protein-like II"/>
    <property type="match status" value="1"/>
</dbReference>
<keyword evidence="7" id="KW-1185">Reference proteome</keyword>
<keyword evidence="3 4" id="KW-0732">Signal</keyword>
<comment type="similarity">
    <text evidence="2">Belongs to the bacterial solute-binding protein SsuA/TauA family.</text>
</comment>
<evidence type="ECO:0000256" key="2">
    <source>
        <dbReference type="ARBA" id="ARBA00010742"/>
    </source>
</evidence>
<comment type="subcellular location">
    <subcellularLocation>
        <location evidence="1">Periplasm</location>
    </subcellularLocation>
</comment>